<sequence length="150" mass="16619">MAELDGKFDPWIVDRNNVARWRHPDIVLGAEPSCDVDDFGSNGSIASSSEESLDAGPKDDDHECPEEPALGLEEEHSIDDRNAISDDENGAPQGTHPGSGLAESMEAEANEQHKTAVNPRRLFRSARRRAQRERRLQQAALETEQEESED</sequence>
<dbReference type="AlphaFoldDB" id="A0A1Y6M3P6"/>
<dbReference type="Proteomes" id="UP000215453">
    <property type="component" value="Chromosome 18"/>
</dbReference>
<protein>
    <submittedName>
        <fullName evidence="2">Uncharacterized protein</fullName>
    </submittedName>
</protein>
<feature type="region of interest" description="Disordered" evidence="1">
    <location>
        <begin position="29"/>
        <end position="150"/>
    </location>
</feature>
<accession>A0A1Y6M3P6</accession>
<feature type="compositionally biased region" description="Basic residues" evidence="1">
    <location>
        <begin position="121"/>
        <end position="132"/>
    </location>
</feature>
<evidence type="ECO:0000313" key="3">
    <source>
        <dbReference type="Proteomes" id="UP000215453"/>
    </source>
</evidence>
<feature type="compositionally biased region" description="Low complexity" evidence="1">
    <location>
        <begin position="40"/>
        <end position="50"/>
    </location>
</feature>
<proteinExistence type="predicted"/>
<organism evidence="2 3">
    <name type="scientific">Zymoseptoria tritici ST99CH_1A5</name>
    <dbReference type="NCBI Taxonomy" id="1276529"/>
    <lineage>
        <taxon>Eukaryota</taxon>
        <taxon>Fungi</taxon>
        <taxon>Dikarya</taxon>
        <taxon>Ascomycota</taxon>
        <taxon>Pezizomycotina</taxon>
        <taxon>Dothideomycetes</taxon>
        <taxon>Dothideomycetidae</taxon>
        <taxon>Mycosphaerellales</taxon>
        <taxon>Mycosphaerellaceae</taxon>
        <taxon>Zymoseptoria</taxon>
    </lineage>
</organism>
<evidence type="ECO:0000256" key="1">
    <source>
        <dbReference type="SAM" id="MobiDB-lite"/>
    </source>
</evidence>
<feature type="compositionally biased region" description="Basic and acidic residues" evidence="1">
    <location>
        <begin position="73"/>
        <end position="84"/>
    </location>
</feature>
<dbReference type="EMBL" id="LT882693">
    <property type="protein sequence ID" value="SMY30388.1"/>
    <property type="molecule type" value="Genomic_DNA"/>
</dbReference>
<reference evidence="2 3" key="1">
    <citation type="submission" date="2016-10" db="EMBL/GenBank/DDBJ databases">
        <authorList>
            <person name="Varghese N."/>
        </authorList>
    </citation>
    <scope>NUCLEOTIDE SEQUENCE [LARGE SCALE GENOMIC DNA]</scope>
</reference>
<gene>
    <name evidence="2" type="ORF">ZT1A5_G11841</name>
</gene>
<name>A0A1Y6M3P6_ZYMTR</name>
<evidence type="ECO:0000313" key="2">
    <source>
        <dbReference type="EMBL" id="SMY30388.1"/>
    </source>
</evidence>